<dbReference type="GO" id="GO:0004034">
    <property type="term" value="F:aldose 1-epimerase activity"/>
    <property type="evidence" value="ECO:0007669"/>
    <property type="project" value="UniProtKB-EC"/>
</dbReference>
<dbReference type="InterPro" id="IPR018052">
    <property type="entry name" value="Ald1_epimerase_CS"/>
</dbReference>
<evidence type="ECO:0000256" key="1">
    <source>
        <dbReference type="ARBA" id="ARBA00001614"/>
    </source>
</evidence>
<feature type="active site" description="Proton donor" evidence="9">
    <location>
        <position position="167"/>
    </location>
</feature>
<feature type="binding site" evidence="11">
    <location>
        <begin position="167"/>
        <end position="169"/>
    </location>
    <ligand>
        <name>beta-D-galactose</name>
        <dbReference type="ChEBI" id="CHEBI:27667"/>
    </ligand>
</feature>
<dbReference type="InterPro" id="IPR011013">
    <property type="entry name" value="Gal_mutarotase_sf_dom"/>
</dbReference>
<feature type="active site" description="Proton acceptor" evidence="9">
    <location>
        <position position="295"/>
    </location>
</feature>
<dbReference type="GO" id="GO:0005737">
    <property type="term" value="C:cytoplasm"/>
    <property type="evidence" value="ECO:0007669"/>
    <property type="project" value="TreeGrafter"/>
</dbReference>
<evidence type="ECO:0000256" key="3">
    <source>
        <dbReference type="ARBA" id="ARBA00006206"/>
    </source>
</evidence>
<keyword evidence="7 8" id="KW-0119">Carbohydrate metabolism</keyword>
<dbReference type="GO" id="GO:0030246">
    <property type="term" value="F:carbohydrate binding"/>
    <property type="evidence" value="ECO:0007669"/>
    <property type="project" value="InterPro"/>
</dbReference>
<proteinExistence type="inferred from homology"/>
<name>A0A5B0WQ85_9GAMM</name>
<evidence type="ECO:0000256" key="2">
    <source>
        <dbReference type="ARBA" id="ARBA00005028"/>
    </source>
</evidence>
<evidence type="ECO:0000313" key="13">
    <source>
        <dbReference type="Proteomes" id="UP000323708"/>
    </source>
</evidence>
<evidence type="ECO:0000256" key="8">
    <source>
        <dbReference type="PIRNR" id="PIRNR005096"/>
    </source>
</evidence>
<evidence type="ECO:0000256" key="4">
    <source>
        <dbReference type="ARBA" id="ARBA00013185"/>
    </source>
</evidence>
<keyword evidence="6 8" id="KW-0413">Isomerase</keyword>
<dbReference type="InterPro" id="IPR008183">
    <property type="entry name" value="Aldose_1/G6P_1-epimerase"/>
</dbReference>
<dbReference type="CDD" id="cd09019">
    <property type="entry name" value="galactose_mutarotase_like"/>
    <property type="match status" value="1"/>
</dbReference>
<dbReference type="PANTHER" id="PTHR10091">
    <property type="entry name" value="ALDOSE-1-EPIMERASE"/>
    <property type="match status" value="1"/>
</dbReference>
<feature type="binding site" evidence="10">
    <location>
        <position position="237"/>
    </location>
    <ligand>
        <name>beta-D-galactose</name>
        <dbReference type="ChEBI" id="CHEBI:27667"/>
    </ligand>
</feature>
<dbReference type="GO" id="GO:0033499">
    <property type="term" value="P:galactose catabolic process via UDP-galactose, Leloir pathway"/>
    <property type="evidence" value="ECO:0007669"/>
    <property type="project" value="TreeGrafter"/>
</dbReference>
<evidence type="ECO:0000256" key="7">
    <source>
        <dbReference type="ARBA" id="ARBA00023277"/>
    </source>
</evidence>
<dbReference type="PIRSF" id="PIRSF005096">
    <property type="entry name" value="GALM"/>
    <property type="match status" value="1"/>
</dbReference>
<evidence type="ECO:0000256" key="5">
    <source>
        <dbReference type="ARBA" id="ARBA00014165"/>
    </source>
</evidence>
<dbReference type="NCBIfam" id="NF008277">
    <property type="entry name" value="PRK11055.1"/>
    <property type="match status" value="1"/>
</dbReference>
<dbReference type="SUPFAM" id="SSF74650">
    <property type="entry name" value="Galactose mutarotase-like"/>
    <property type="match status" value="1"/>
</dbReference>
<evidence type="ECO:0000256" key="6">
    <source>
        <dbReference type="ARBA" id="ARBA00023235"/>
    </source>
</evidence>
<dbReference type="InterPro" id="IPR014718">
    <property type="entry name" value="GH-type_carb-bd"/>
</dbReference>
<dbReference type="PANTHER" id="PTHR10091:SF0">
    <property type="entry name" value="GALACTOSE MUTAROTASE"/>
    <property type="match status" value="1"/>
</dbReference>
<protein>
    <recommendedName>
        <fullName evidence="5 8">Aldose 1-epimerase</fullName>
        <ecNumber evidence="4 8">5.1.3.3</ecNumber>
    </recommendedName>
</protein>
<comment type="similarity">
    <text evidence="3 8">Belongs to the aldose epimerase family.</text>
</comment>
<organism evidence="12 13">
    <name type="scientific">Pseudohalioglobus sediminis</name>
    <dbReference type="NCBI Taxonomy" id="2606449"/>
    <lineage>
        <taxon>Bacteria</taxon>
        <taxon>Pseudomonadati</taxon>
        <taxon>Pseudomonadota</taxon>
        <taxon>Gammaproteobacteria</taxon>
        <taxon>Cellvibrionales</taxon>
        <taxon>Halieaceae</taxon>
        <taxon>Pseudohalioglobus</taxon>
    </lineage>
</organism>
<dbReference type="InterPro" id="IPR015443">
    <property type="entry name" value="Aldose_1-epimerase"/>
</dbReference>
<dbReference type="Gene3D" id="2.70.98.10">
    <property type="match status" value="1"/>
</dbReference>
<comment type="caution">
    <text evidence="12">The sequence shown here is derived from an EMBL/GenBank/DDBJ whole genome shotgun (WGS) entry which is preliminary data.</text>
</comment>
<dbReference type="AlphaFoldDB" id="A0A5B0WQ85"/>
<comment type="catalytic activity">
    <reaction evidence="1 8">
        <text>alpha-D-glucose = beta-D-glucose</text>
        <dbReference type="Rhea" id="RHEA:10264"/>
        <dbReference type="ChEBI" id="CHEBI:15903"/>
        <dbReference type="ChEBI" id="CHEBI:17925"/>
        <dbReference type="EC" id="5.1.3.3"/>
    </reaction>
</comment>
<gene>
    <name evidence="12" type="ORF">F0M18_18130</name>
</gene>
<dbReference type="RefSeq" id="WP_149612880.1">
    <property type="nucleotide sequence ID" value="NZ_VTUX01000010.1"/>
</dbReference>
<dbReference type="PROSITE" id="PS00545">
    <property type="entry name" value="ALDOSE_1_EPIMERASE"/>
    <property type="match status" value="1"/>
</dbReference>
<dbReference type="Pfam" id="PF01263">
    <property type="entry name" value="Aldose_epim"/>
    <property type="match status" value="1"/>
</dbReference>
<accession>A0A5B0WQ85</accession>
<evidence type="ECO:0000313" key="12">
    <source>
        <dbReference type="EMBL" id="KAA1188415.1"/>
    </source>
</evidence>
<keyword evidence="13" id="KW-1185">Reference proteome</keyword>
<comment type="pathway">
    <text evidence="2 8">Carbohydrate metabolism; hexose metabolism.</text>
</comment>
<dbReference type="Proteomes" id="UP000323708">
    <property type="component" value="Unassembled WGS sequence"/>
</dbReference>
<dbReference type="EC" id="5.1.3.3" evidence="4 8"/>
<dbReference type="UniPathway" id="UPA00242"/>
<reference evidence="12 13" key="1">
    <citation type="submission" date="2019-09" db="EMBL/GenBank/DDBJ databases">
        <authorList>
            <person name="Chen X.-Y."/>
        </authorList>
    </citation>
    <scope>NUCLEOTIDE SEQUENCE [LARGE SCALE GENOMIC DNA]</scope>
    <source>
        <strain evidence="12 13">NY5</strain>
    </source>
</reference>
<evidence type="ECO:0000256" key="10">
    <source>
        <dbReference type="PIRSR" id="PIRSR005096-2"/>
    </source>
</evidence>
<evidence type="ECO:0000256" key="11">
    <source>
        <dbReference type="PIRSR" id="PIRSR005096-3"/>
    </source>
</evidence>
<dbReference type="InterPro" id="IPR047215">
    <property type="entry name" value="Galactose_mutarotase-like"/>
</dbReference>
<dbReference type="EMBL" id="VTUX01000010">
    <property type="protein sequence ID" value="KAA1188415.1"/>
    <property type="molecule type" value="Genomic_DNA"/>
</dbReference>
<evidence type="ECO:0000256" key="9">
    <source>
        <dbReference type="PIRSR" id="PIRSR005096-1"/>
    </source>
</evidence>
<dbReference type="GO" id="GO:0006006">
    <property type="term" value="P:glucose metabolic process"/>
    <property type="evidence" value="ECO:0007669"/>
    <property type="project" value="TreeGrafter"/>
</dbReference>
<sequence length="336" mass="35961">MPSSPLPTIRIACPGGVSATVLPLGATLVSLEVPVGSSRRNVVLGYENPDDYLSDPYYMGASIGRFAGRISNGVLTIGGERHQVKINEVSNGHSLHGGSSGWSAKNWQVSSVGEKHVRFAYLSADGEQGFPGEVSATVEYSIPSPNQIDITFRATTRAATVVNMTNHAYFNLGTASQPIGDHFLQVYGDQYLPIKASLAPTGDFASVTGTPFDFTQRKRISDSIQALSSSGVTGGLDHSFVLAHRSDPRRQLAAVLESPSGDLRMLLHTTQPTLHVYSSGTLGEPFARYGAICLEAQGYSDAPNQSNFPSAEIHPGEVYCHTTSLSFNDMHTRTTQ</sequence>